<dbReference type="EMBL" id="NTUS01000005">
    <property type="protein sequence ID" value="PFB10376.1"/>
    <property type="molecule type" value="Genomic_DNA"/>
</dbReference>
<dbReference type="InterPro" id="IPR008841">
    <property type="entry name" value="Siphovirus-type_tail_N"/>
</dbReference>
<name>A0A9X6SHN5_BACTU</name>
<evidence type="ECO:0000259" key="1">
    <source>
        <dbReference type="Pfam" id="PF05709"/>
    </source>
</evidence>
<protein>
    <submittedName>
        <fullName evidence="3">Phage tail protein</fullName>
    </submittedName>
</protein>
<comment type="caution">
    <text evidence="3">The sequence shown here is derived from an EMBL/GenBank/DDBJ whole genome shotgun (WGS) entry which is preliminary data.</text>
</comment>
<feature type="domain" description="Siphovirus-type tail component RIFT-related" evidence="1">
    <location>
        <begin position="23"/>
        <end position="125"/>
    </location>
</feature>
<evidence type="ECO:0000313" key="3">
    <source>
        <dbReference type="EMBL" id="PFB10376.1"/>
    </source>
</evidence>
<gene>
    <name evidence="3" type="ORF">CN398_00795</name>
</gene>
<evidence type="ECO:0000313" key="4">
    <source>
        <dbReference type="Proteomes" id="UP000220397"/>
    </source>
</evidence>
<dbReference type="RefSeq" id="WP_097807799.1">
    <property type="nucleotide sequence ID" value="NZ_NTRM01000027.1"/>
</dbReference>
<feature type="domain" description="Siphovirus-type tail component C-terminal" evidence="2">
    <location>
        <begin position="438"/>
        <end position="499"/>
    </location>
</feature>
<reference evidence="3 4" key="1">
    <citation type="submission" date="2017-09" db="EMBL/GenBank/DDBJ databases">
        <title>Large-scale bioinformatics analysis of Bacillus genomes uncovers conserved roles of natural products in bacterial physiology.</title>
        <authorList>
            <consortium name="Agbiome Team Llc"/>
            <person name="Bleich R.M."/>
            <person name="Kirk G.J."/>
            <person name="Santa Maria K.C."/>
            <person name="Allen S.E."/>
            <person name="Farag S."/>
            <person name="Shank E.A."/>
            <person name="Bowers A."/>
        </authorList>
    </citation>
    <scope>NUCLEOTIDE SEQUENCE [LARGE SCALE GENOMIC DNA]</scope>
    <source>
        <strain evidence="3 4">AFS015413</strain>
    </source>
</reference>
<dbReference type="Pfam" id="PF05709">
    <property type="entry name" value="Sipho_tail"/>
    <property type="match status" value="1"/>
</dbReference>
<dbReference type="InterPro" id="IPR054738">
    <property type="entry name" value="Siphovirus-type_tail_C"/>
</dbReference>
<dbReference type="AlphaFoldDB" id="A0A9X6SHN5"/>
<dbReference type="Gene3D" id="2.60.120.860">
    <property type="match status" value="1"/>
</dbReference>
<dbReference type="NCBIfam" id="TIGR01633">
    <property type="entry name" value="phi3626_gp14_N"/>
    <property type="match status" value="1"/>
</dbReference>
<organism evidence="3 4">
    <name type="scientific">Bacillus thuringiensis</name>
    <dbReference type="NCBI Taxonomy" id="1428"/>
    <lineage>
        <taxon>Bacteria</taxon>
        <taxon>Bacillati</taxon>
        <taxon>Bacillota</taxon>
        <taxon>Bacilli</taxon>
        <taxon>Bacillales</taxon>
        <taxon>Bacillaceae</taxon>
        <taxon>Bacillus</taxon>
        <taxon>Bacillus cereus group</taxon>
    </lineage>
</organism>
<sequence length="500" mass="56616">MTCDLSFFSFNGKRMSNVVPLQGVKRPGWARLERKYLEVPHYPGGRLLSTQTKMRRIEIPVALLYETAEEGEKLKEEIADWLITDQPAELIFDDEKDRTFLAVIDEGFDLEQLVNLGEGVLHFVCPMPYKLGAKQVQELKAWDGVSSATFENKGSVDTPALIEFTASQPSTYIDVWHGNTYDKNNQDYFRLGYPMSIENEAVPAQEVKLKDSMNNTALWTRVLEHDNMDGSSTMRADKNGFHINEWGPPNTIGKFRSAIMKRSIPGGPLTNFRFEATVSLASTSFEMGRVSIILLDEAGKEVAHMNINDLYWTTELTKAHMRIGERYDQGNTYKIMDSDGKPNVNLNNFKGKIAMARRGHTWSAYVAKFRPGTDIEDGKLVEWFFDDDINPMTVTGTKVAQVMIAISGWQNNEPCEVMSIHEVVIWKENNVLVNQTPYLIEKGDKVVIDTERSLVTINGLDAIASKDVFSEFPVIKRGTNKITVLPATLDAKVIYKERYR</sequence>
<dbReference type="Pfam" id="PF22768">
    <property type="entry name" value="SPP1_Dit"/>
    <property type="match status" value="1"/>
</dbReference>
<dbReference type="Gene3D" id="2.40.30.200">
    <property type="match status" value="1"/>
</dbReference>
<dbReference type="Proteomes" id="UP000220397">
    <property type="component" value="Unassembled WGS sequence"/>
</dbReference>
<dbReference type="InterPro" id="IPR006520">
    <property type="entry name" value="Dit_BPSPP_N"/>
</dbReference>
<accession>A0A9X6SHN5</accession>
<proteinExistence type="predicted"/>
<evidence type="ECO:0000259" key="2">
    <source>
        <dbReference type="Pfam" id="PF22768"/>
    </source>
</evidence>